<keyword evidence="6" id="KW-0325">Glycoprotein</keyword>
<evidence type="ECO:0000256" key="1">
    <source>
        <dbReference type="ARBA" id="ARBA00004606"/>
    </source>
</evidence>
<keyword evidence="9" id="KW-1185">Reference proteome</keyword>
<dbReference type="GO" id="GO:0042285">
    <property type="term" value="F:xylosyltransferase activity"/>
    <property type="evidence" value="ECO:0007669"/>
    <property type="project" value="TreeGrafter"/>
</dbReference>
<feature type="compositionally biased region" description="Gly residues" evidence="7">
    <location>
        <begin position="309"/>
        <end position="334"/>
    </location>
</feature>
<evidence type="ECO:0000313" key="9">
    <source>
        <dbReference type="Proteomes" id="UP000612055"/>
    </source>
</evidence>
<dbReference type="PANTHER" id="PTHR12270:SF52">
    <property type="entry name" value="GLYCOSYLTRANSFERASE-LIKE PROTEIN GNT13-RELATED"/>
    <property type="match status" value="1"/>
</dbReference>
<evidence type="ECO:0000313" key="8">
    <source>
        <dbReference type="EMBL" id="KAG2487167.1"/>
    </source>
</evidence>
<evidence type="ECO:0000256" key="6">
    <source>
        <dbReference type="ARBA" id="ARBA00023180"/>
    </source>
</evidence>
<keyword evidence="4" id="KW-1133">Transmembrane helix</keyword>
<evidence type="ECO:0000256" key="2">
    <source>
        <dbReference type="ARBA" id="ARBA00022692"/>
    </source>
</evidence>
<proteinExistence type="predicted"/>
<dbReference type="Proteomes" id="UP000612055">
    <property type="component" value="Unassembled WGS sequence"/>
</dbReference>
<keyword evidence="2" id="KW-0812">Transmembrane</keyword>
<feature type="region of interest" description="Disordered" evidence="7">
    <location>
        <begin position="570"/>
        <end position="598"/>
    </location>
</feature>
<evidence type="ECO:0000256" key="4">
    <source>
        <dbReference type="ARBA" id="ARBA00022989"/>
    </source>
</evidence>
<evidence type="ECO:0000256" key="7">
    <source>
        <dbReference type="SAM" id="MobiDB-lite"/>
    </source>
</evidence>
<feature type="region of interest" description="Disordered" evidence="7">
    <location>
        <begin position="244"/>
        <end position="334"/>
    </location>
</feature>
<evidence type="ECO:0000256" key="5">
    <source>
        <dbReference type="ARBA" id="ARBA00023136"/>
    </source>
</evidence>
<gene>
    <name evidence="8" type="ORF">HYH03_014149</name>
</gene>
<organism evidence="8 9">
    <name type="scientific">Edaphochlamys debaryana</name>
    <dbReference type="NCBI Taxonomy" id="47281"/>
    <lineage>
        <taxon>Eukaryota</taxon>
        <taxon>Viridiplantae</taxon>
        <taxon>Chlorophyta</taxon>
        <taxon>core chlorophytes</taxon>
        <taxon>Chlorophyceae</taxon>
        <taxon>CS clade</taxon>
        <taxon>Chlamydomonadales</taxon>
        <taxon>Chlamydomonadales incertae sedis</taxon>
        <taxon>Edaphochlamys</taxon>
    </lineage>
</organism>
<evidence type="ECO:0000256" key="3">
    <source>
        <dbReference type="ARBA" id="ARBA00022968"/>
    </source>
</evidence>
<name>A0A836BSI4_9CHLO</name>
<dbReference type="GO" id="GO:0016020">
    <property type="term" value="C:membrane"/>
    <property type="evidence" value="ECO:0007669"/>
    <property type="project" value="UniProtKB-SubCell"/>
</dbReference>
<dbReference type="Pfam" id="PF13896">
    <property type="entry name" value="Glyco_transf_49"/>
    <property type="match status" value="2"/>
</dbReference>
<comment type="subcellular location">
    <subcellularLocation>
        <location evidence="1">Membrane</location>
        <topology evidence="1">Single-pass type II membrane protein</topology>
    </subcellularLocation>
</comment>
<feature type="compositionally biased region" description="Low complexity" evidence="7">
    <location>
        <begin position="244"/>
        <end position="269"/>
    </location>
</feature>
<keyword evidence="5" id="KW-0472">Membrane</keyword>
<reference evidence="8" key="1">
    <citation type="journal article" date="2020" name="bioRxiv">
        <title>Comparative genomics of Chlamydomonas.</title>
        <authorList>
            <person name="Craig R.J."/>
            <person name="Hasan A.R."/>
            <person name="Ness R.W."/>
            <person name="Keightley P.D."/>
        </authorList>
    </citation>
    <scope>NUCLEOTIDE SEQUENCE</scope>
    <source>
        <strain evidence="8">CCAP 11/70</strain>
    </source>
</reference>
<sequence length="598" mass="63236">MTPLCSRHRCLTSDCISSAAASRQTRSCVSRHPPARRAARTLAAAHSGASQPDRDVELTTQVSLDRWPRFSQQARAWGGPSSVAVYIPVPPGHPLAPDYLAHASKLATELRRDLADIADDAVPPQGRNRERLLPPARLTVTPVYASGRVREGAGVLGPHVRPTSDDDQPTSYERLYPINALRNAAVRAATGSSHVLLVDGDFIPSRGLREALLLPEQGSLLDLSDAHPRPVMWVLPAFELASTASPTATPTTSATTSTDSRAPAAVAAREVPDSEAARVPRTVAELAEVRAASLGDGGSKTVTRSGSGSRPGSGPGAGLPGRGGDDGGLGGGGLQLRPFHCGRYPQPLPTVDFEAWWGASLQSLGVASGPRGAAGGGGGSSDSAAGAAAGRASSRSEAAAGGGSDARWLPLQYHEYFEPYGIVRRDQVPLYDERFRGYGLNKVQQAYGMAAAGYEFRLLTDHFCVTVPHARSPSFKAAFGTAADPQQRARVEALYERFKDEMYEQYGYRFEAKMSSEQASELLQPKRRSLLGKALFGLDAVASTIESGLGAGLNATGAFVNRTASMVKLRRTRSRGPDVPEGEADGEDVGLVRPTSDR</sequence>
<dbReference type="InterPro" id="IPR051292">
    <property type="entry name" value="Xyl/GlcA_transferase"/>
</dbReference>
<dbReference type="EMBL" id="JAEHOE010000100">
    <property type="protein sequence ID" value="KAG2487167.1"/>
    <property type="molecule type" value="Genomic_DNA"/>
</dbReference>
<dbReference type="GO" id="GO:0015020">
    <property type="term" value="F:glucuronosyltransferase activity"/>
    <property type="evidence" value="ECO:0007669"/>
    <property type="project" value="TreeGrafter"/>
</dbReference>
<accession>A0A836BSI4</accession>
<keyword evidence="3" id="KW-0735">Signal-anchor</keyword>
<dbReference type="PANTHER" id="PTHR12270">
    <property type="entry name" value="GLYCOSYLTRANSFERASE-RELATED"/>
    <property type="match status" value="1"/>
</dbReference>
<dbReference type="OrthoDB" id="411524at2759"/>
<protein>
    <submittedName>
        <fullName evidence="8">Uncharacterized protein</fullName>
    </submittedName>
</protein>
<comment type="caution">
    <text evidence="8">The sequence shown here is derived from an EMBL/GenBank/DDBJ whole genome shotgun (WGS) entry which is preliminary data.</text>
</comment>
<feature type="region of interest" description="Disordered" evidence="7">
    <location>
        <begin position="369"/>
        <end position="389"/>
    </location>
</feature>
<dbReference type="AlphaFoldDB" id="A0A836BSI4"/>
<dbReference type="GO" id="GO:0035269">
    <property type="term" value="P:protein O-linked glycosylation via mannose"/>
    <property type="evidence" value="ECO:0007669"/>
    <property type="project" value="TreeGrafter"/>
</dbReference>